<feature type="domain" description="WRKY" evidence="7">
    <location>
        <begin position="125"/>
        <end position="189"/>
    </location>
</feature>
<dbReference type="ExpressionAtlas" id="A0A3L6GBP4">
    <property type="expression patterns" value="baseline and differential"/>
</dbReference>
<evidence type="ECO:0000256" key="3">
    <source>
        <dbReference type="ARBA" id="ARBA00023015"/>
    </source>
</evidence>
<evidence type="ECO:0000256" key="5">
    <source>
        <dbReference type="ARBA" id="ARBA00023163"/>
    </source>
</evidence>
<sequence>MSYCYGYKFMNCPLFSGSGKMQPHEKVAVLKPVASRPFSSFWPFPKFLHDFNATCSPTITFPQESELIRPKATRLASLPANLPAQIAAAIDAGSDTMSEEVEEYAKHHTYRDHATAWQAARRNGERSRLSLDGYSWRKYGQKKVKGSEFPRSYYKCTHPSCPVKRKVETTPDGQVAEIVYSGEHNHLKPGKPCPPRKPLLSTSTDAVMCDTHGIDDMTPPE</sequence>
<dbReference type="Proteomes" id="UP000251960">
    <property type="component" value="Chromosome 10"/>
</dbReference>
<comment type="caution">
    <text evidence="8">The sequence shown here is derived from an EMBL/GenBank/DDBJ whole genome shotgun (WGS) entry which is preliminary data.</text>
</comment>
<dbReference type="InterPro" id="IPR003657">
    <property type="entry name" value="WRKY_dom"/>
</dbReference>
<dbReference type="PANTHER" id="PTHR31221">
    <property type="entry name" value="WRKY TRANSCRIPTION FACTOR PROTEIN 1-RELATED"/>
    <property type="match status" value="1"/>
</dbReference>
<dbReference type="SUPFAM" id="SSF118290">
    <property type="entry name" value="WRKY DNA-binding domain"/>
    <property type="match status" value="1"/>
</dbReference>
<dbReference type="AlphaFoldDB" id="A0A3L6GBP4"/>
<evidence type="ECO:0000313" key="8">
    <source>
        <dbReference type="EMBL" id="PWZ45944.1"/>
    </source>
</evidence>
<evidence type="ECO:0000256" key="2">
    <source>
        <dbReference type="ARBA" id="ARBA00022737"/>
    </source>
</evidence>
<evidence type="ECO:0000259" key="7">
    <source>
        <dbReference type="PROSITE" id="PS50811"/>
    </source>
</evidence>
<accession>A0A3L6GBP4</accession>
<evidence type="ECO:0000256" key="4">
    <source>
        <dbReference type="ARBA" id="ARBA00023125"/>
    </source>
</evidence>
<keyword evidence="4" id="KW-0238">DNA-binding</keyword>
<dbReference type="GO" id="GO:0003700">
    <property type="term" value="F:DNA-binding transcription factor activity"/>
    <property type="evidence" value="ECO:0007669"/>
    <property type="project" value="InterPro"/>
</dbReference>
<organism evidence="8">
    <name type="scientific">Zea mays</name>
    <name type="common">Maize</name>
    <dbReference type="NCBI Taxonomy" id="4577"/>
    <lineage>
        <taxon>Eukaryota</taxon>
        <taxon>Viridiplantae</taxon>
        <taxon>Streptophyta</taxon>
        <taxon>Embryophyta</taxon>
        <taxon>Tracheophyta</taxon>
        <taxon>Spermatophyta</taxon>
        <taxon>Magnoliopsida</taxon>
        <taxon>Liliopsida</taxon>
        <taxon>Poales</taxon>
        <taxon>Poaceae</taxon>
        <taxon>PACMAD clade</taxon>
        <taxon>Panicoideae</taxon>
        <taxon>Andropogonodae</taxon>
        <taxon>Andropogoneae</taxon>
        <taxon>Tripsacinae</taxon>
        <taxon>Zea</taxon>
    </lineage>
</organism>
<dbReference type="EMBL" id="NCVQ01000002">
    <property type="protein sequence ID" value="PWZ45944.1"/>
    <property type="molecule type" value="Genomic_DNA"/>
</dbReference>
<proteinExistence type="predicted"/>
<keyword evidence="6" id="KW-0539">Nucleus</keyword>
<keyword evidence="3" id="KW-0805">Transcription regulation</keyword>
<dbReference type="GO" id="GO:0005634">
    <property type="term" value="C:nucleus"/>
    <property type="evidence" value="ECO:0007669"/>
    <property type="project" value="UniProtKB-SubCell"/>
</dbReference>
<keyword evidence="5" id="KW-0804">Transcription</keyword>
<dbReference type="PROSITE" id="PS50811">
    <property type="entry name" value="WRKY"/>
    <property type="match status" value="1"/>
</dbReference>
<dbReference type="InterPro" id="IPR044810">
    <property type="entry name" value="WRKY_plant"/>
</dbReference>
<evidence type="ECO:0000256" key="6">
    <source>
        <dbReference type="ARBA" id="ARBA00023242"/>
    </source>
</evidence>
<dbReference type="PANTHER" id="PTHR31221:SF360">
    <property type="entry name" value="WRKY DOMAIN-CONTAINING PROTEIN"/>
    <property type="match status" value="1"/>
</dbReference>
<gene>
    <name evidence="8" type="ORF">Zm00014a_013525</name>
</gene>
<comment type="subcellular location">
    <subcellularLocation>
        <location evidence="1">Nucleus</location>
    </subcellularLocation>
</comment>
<reference evidence="8" key="1">
    <citation type="journal article" date="2018" name="Nat. Genet.">
        <title>Extensive intraspecific gene order and gene structural variations between Mo17 and other maize genomes.</title>
        <authorList>
            <person name="Sun S."/>
            <person name="Zhou Y."/>
            <person name="Chen J."/>
            <person name="Shi J."/>
            <person name="Zhao H."/>
            <person name="Zhao H."/>
            <person name="Song W."/>
            <person name="Zhang M."/>
            <person name="Cui Y."/>
            <person name="Dong X."/>
            <person name="Liu H."/>
            <person name="Ma X."/>
            <person name="Jiao Y."/>
            <person name="Wang B."/>
            <person name="Wei X."/>
            <person name="Stein J.C."/>
            <person name="Glaubitz J.C."/>
            <person name="Lu F."/>
            <person name="Yu G."/>
            <person name="Liang C."/>
            <person name="Fengler K."/>
            <person name="Li B."/>
            <person name="Rafalski A."/>
            <person name="Schnable P.S."/>
            <person name="Ware D.H."/>
            <person name="Buckler E.S."/>
            <person name="Lai J."/>
        </authorList>
    </citation>
    <scope>NUCLEOTIDE SEQUENCE [LARGE SCALE GENOMIC DNA]</scope>
    <source>
        <tissue evidence="8">Seedling</tissue>
    </source>
</reference>
<dbReference type="InterPro" id="IPR036576">
    <property type="entry name" value="WRKY_dom_sf"/>
</dbReference>
<name>A0A3L6GBP4_MAIZE</name>
<protein>
    <submittedName>
        <fullName evidence="8">WRKY transcription factor 44</fullName>
    </submittedName>
</protein>
<evidence type="ECO:0000256" key="1">
    <source>
        <dbReference type="ARBA" id="ARBA00004123"/>
    </source>
</evidence>
<dbReference type="Pfam" id="PF03106">
    <property type="entry name" value="WRKY"/>
    <property type="match status" value="1"/>
</dbReference>
<dbReference type="Gene3D" id="2.20.25.80">
    <property type="entry name" value="WRKY domain"/>
    <property type="match status" value="1"/>
</dbReference>
<dbReference type="FunFam" id="2.20.25.80:FF:000006">
    <property type="entry name" value="WRKY transcription factor"/>
    <property type="match status" value="1"/>
</dbReference>
<dbReference type="SMART" id="SM00774">
    <property type="entry name" value="WRKY"/>
    <property type="match status" value="1"/>
</dbReference>
<dbReference type="GO" id="GO:0043565">
    <property type="term" value="F:sequence-specific DNA binding"/>
    <property type="evidence" value="ECO:0007669"/>
    <property type="project" value="InterPro"/>
</dbReference>
<keyword evidence="2" id="KW-0677">Repeat</keyword>